<dbReference type="AlphaFoldDB" id="A0A8J3I074"/>
<comment type="caution">
    <text evidence="2">The sequence shown here is derived from an EMBL/GenBank/DDBJ whole genome shotgun (WGS) entry which is preliminary data.</text>
</comment>
<dbReference type="PIRSF" id="PIRSF015617">
    <property type="entry name" value="Adensltrnsf_CobA"/>
    <property type="match status" value="1"/>
</dbReference>
<dbReference type="GO" id="GO:0008817">
    <property type="term" value="F:corrinoid adenosyltransferase activity"/>
    <property type="evidence" value="ECO:0007669"/>
    <property type="project" value="InterPro"/>
</dbReference>
<evidence type="ECO:0000313" key="3">
    <source>
        <dbReference type="Proteomes" id="UP000612362"/>
    </source>
</evidence>
<organism evidence="2 3">
    <name type="scientific">Ktedonospora formicarum</name>
    <dbReference type="NCBI Taxonomy" id="2778364"/>
    <lineage>
        <taxon>Bacteria</taxon>
        <taxon>Bacillati</taxon>
        <taxon>Chloroflexota</taxon>
        <taxon>Ktedonobacteria</taxon>
        <taxon>Ktedonobacterales</taxon>
        <taxon>Ktedonobacteraceae</taxon>
        <taxon>Ktedonospora</taxon>
    </lineage>
</organism>
<dbReference type="Pfam" id="PF02572">
    <property type="entry name" value="CobA_CobO_BtuR"/>
    <property type="match status" value="1"/>
</dbReference>
<dbReference type="EMBL" id="BNJF01000002">
    <property type="protein sequence ID" value="GHO46401.1"/>
    <property type="molecule type" value="Genomic_DNA"/>
</dbReference>
<dbReference type="SUPFAM" id="SSF52540">
    <property type="entry name" value="P-loop containing nucleoside triphosphate hydrolases"/>
    <property type="match status" value="1"/>
</dbReference>
<dbReference type="PANTHER" id="PTHR46638:SF1">
    <property type="entry name" value="CORRINOID ADENOSYLTRANSFERASE"/>
    <property type="match status" value="1"/>
</dbReference>
<feature type="region of interest" description="Disordered" evidence="1">
    <location>
        <begin position="1"/>
        <end position="33"/>
    </location>
</feature>
<proteinExistence type="predicted"/>
<dbReference type="GO" id="GO:0009236">
    <property type="term" value="P:cobalamin biosynthetic process"/>
    <property type="evidence" value="ECO:0007669"/>
    <property type="project" value="InterPro"/>
</dbReference>
<name>A0A8J3I074_9CHLR</name>
<sequence length="216" mass="24774">MSEDEVIKETKGYDPEEDEELSEEERLKRQKASHVARRERAKTAIKKGLVILNTGKGKGKTTAALGLLFRAWGQGLRVCILQFIKARTANWGEEKAARKVGIEIYPLGDGFTWLSKDIEHDKELARQGWELCKQKILSGEYDLIVLDELTYTLKYGWLEWREIQEVLDNRPEGMHIVITGRYPIPELVEYADTVSEITDIKHHYDAGVKAQKGIEF</sequence>
<dbReference type="NCBIfam" id="TIGR00708">
    <property type="entry name" value="cobA"/>
    <property type="match status" value="1"/>
</dbReference>
<feature type="compositionally biased region" description="Basic and acidic residues" evidence="1">
    <location>
        <begin position="1"/>
        <end position="14"/>
    </location>
</feature>
<dbReference type="InterPro" id="IPR003724">
    <property type="entry name" value="CblAdoTrfase_CobA"/>
</dbReference>
<reference evidence="2" key="1">
    <citation type="submission" date="2020-10" db="EMBL/GenBank/DDBJ databases">
        <title>Taxonomic study of unclassified bacteria belonging to the class Ktedonobacteria.</title>
        <authorList>
            <person name="Yabe S."/>
            <person name="Wang C.M."/>
            <person name="Zheng Y."/>
            <person name="Sakai Y."/>
            <person name="Cavaletti L."/>
            <person name="Monciardini P."/>
            <person name="Donadio S."/>
        </authorList>
    </citation>
    <scope>NUCLEOTIDE SEQUENCE</scope>
    <source>
        <strain evidence="2">SOSP1-1</strain>
    </source>
</reference>
<dbReference type="PANTHER" id="PTHR46638">
    <property type="entry name" value="CORRINOID ADENOSYLTRANSFERASE"/>
    <property type="match status" value="1"/>
</dbReference>
<gene>
    <name evidence="2" type="ORF">KSX_45640</name>
</gene>
<dbReference type="Gene3D" id="3.40.50.300">
    <property type="entry name" value="P-loop containing nucleotide triphosphate hydrolases"/>
    <property type="match status" value="1"/>
</dbReference>
<accession>A0A8J3I074</accession>
<evidence type="ECO:0000256" key="1">
    <source>
        <dbReference type="SAM" id="MobiDB-lite"/>
    </source>
</evidence>
<dbReference type="RefSeq" id="WP_220195781.1">
    <property type="nucleotide sequence ID" value="NZ_BNJF01000002.1"/>
</dbReference>
<dbReference type="InterPro" id="IPR027417">
    <property type="entry name" value="P-loop_NTPase"/>
</dbReference>
<protein>
    <submittedName>
        <fullName evidence="2">Cob(I)alamin adenosyltransferase</fullName>
    </submittedName>
</protein>
<keyword evidence="3" id="KW-1185">Reference proteome</keyword>
<dbReference type="NCBIfam" id="NF004637">
    <property type="entry name" value="PRK05986.1"/>
    <property type="match status" value="1"/>
</dbReference>
<dbReference type="Proteomes" id="UP000612362">
    <property type="component" value="Unassembled WGS sequence"/>
</dbReference>
<dbReference type="CDD" id="cd00561">
    <property type="entry name" value="CobA_ACA"/>
    <property type="match status" value="1"/>
</dbReference>
<dbReference type="GO" id="GO:0005524">
    <property type="term" value="F:ATP binding"/>
    <property type="evidence" value="ECO:0007669"/>
    <property type="project" value="InterPro"/>
</dbReference>
<evidence type="ECO:0000313" key="2">
    <source>
        <dbReference type="EMBL" id="GHO46401.1"/>
    </source>
</evidence>